<gene>
    <name evidence="5" type="ORF">SAMN05421781_0345</name>
</gene>
<dbReference type="PROSITE" id="PS00893">
    <property type="entry name" value="NUDIX_BOX"/>
    <property type="match status" value="1"/>
</dbReference>
<dbReference type="PANTHER" id="PTHR11839:SF18">
    <property type="entry name" value="NUDIX HYDROLASE DOMAIN-CONTAINING PROTEIN"/>
    <property type="match status" value="1"/>
</dbReference>
<dbReference type="GO" id="GO:0006753">
    <property type="term" value="P:nucleoside phosphate metabolic process"/>
    <property type="evidence" value="ECO:0007669"/>
    <property type="project" value="TreeGrafter"/>
</dbReference>
<reference evidence="5 6" key="1">
    <citation type="submission" date="2016-10" db="EMBL/GenBank/DDBJ databases">
        <authorList>
            <person name="de Groot N.N."/>
        </authorList>
    </citation>
    <scope>NUCLEOTIDE SEQUENCE [LARGE SCALE GENOMIC DNA]</scope>
    <source>
        <strain evidence="5 6">DSM 23126</strain>
    </source>
</reference>
<evidence type="ECO:0000256" key="3">
    <source>
        <dbReference type="RuleBase" id="RU003476"/>
    </source>
</evidence>
<dbReference type="GO" id="GO:0019693">
    <property type="term" value="P:ribose phosphate metabolic process"/>
    <property type="evidence" value="ECO:0007669"/>
    <property type="project" value="TreeGrafter"/>
</dbReference>
<dbReference type="Proteomes" id="UP000199488">
    <property type="component" value="Unassembled WGS sequence"/>
</dbReference>
<keyword evidence="2 3" id="KW-0378">Hydrolase</keyword>
<dbReference type="InterPro" id="IPR015797">
    <property type="entry name" value="NUDIX_hydrolase-like_dom_sf"/>
</dbReference>
<sequence>MDEEQAQGEHVISDHRGRKYITLDEPDGVVVLAKKEDAFLLIRQYRPAVDAVVVQLPGGGVEPGETLVQAARRELAEETGYTCGDLSYLGTMLPASWRSNDSTHIFFTDNLNVQQEQQLEDHENIQVYVLPITECIHKVKNNTFSDGELSFALFQAHLHGYLPIYG</sequence>
<proteinExistence type="inferred from homology"/>
<organism evidence="5 6">
    <name type="scientific">Marinococcus luteus</name>
    <dbReference type="NCBI Taxonomy" id="1122204"/>
    <lineage>
        <taxon>Bacteria</taxon>
        <taxon>Bacillati</taxon>
        <taxon>Bacillota</taxon>
        <taxon>Bacilli</taxon>
        <taxon>Bacillales</taxon>
        <taxon>Bacillaceae</taxon>
        <taxon>Marinococcus</taxon>
    </lineage>
</organism>
<protein>
    <submittedName>
        <fullName evidence="5">ADP-ribose pyrophosphatase</fullName>
    </submittedName>
</protein>
<dbReference type="PROSITE" id="PS51462">
    <property type="entry name" value="NUDIX"/>
    <property type="match status" value="1"/>
</dbReference>
<dbReference type="PANTHER" id="PTHR11839">
    <property type="entry name" value="UDP/ADP-SUGAR PYROPHOSPHATASE"/>
    <property type="match status" value="1"/>
</dbReference>
<evidence type="ECO:0000313" key="5">
    <source>
        <dbReference type="EMBL" id="SDW07209.1"/>
    </source>
</evidence>
<dbReference type="Gene3D" id="3.90.79.10">
    <property type="entry name" value="Nucleoside Triphosphate Pyrophosphohydrolase"/>
    <property type="match status" value="1"/>
</dbReference>
<dbReference type="OrthoDB" id="369191at2"/>
<dbReference type="AlphaFoldDB" id="A0A1H2QLB0"/>
<comment type="cofactor">
    <cofactor evidence="1">
        <name>Mg(2+)</name>
        <dbReference type="ChEBI" id="CHEBI:18420"/>
    </cofactor>
</comment>
<dbReference type="GO" id="GO:0016462">
    <property type="term" value="F:pyrophosphatase activity"/>
    <property type="evidence" value="ECO:0007669"/>
    <property type="project" value="UniProtKB-ARBA"/>
</dbReference>
<feature type="domain" description="Nudix hydrolase" evidence="4">
    <location>
        <begin position="22"/>
        <end position="152"/>
    </location>
</feature>
<dbReference type="InterPro" id="IPR020084">
    <property type="entry name" value="NUDIX_hydrolase_CS"/>
</dbReference>
<dbReference type="InterPro" id="IPR000086">
    <property type="entry name" value="NUDIX_hydrolase_dom"/>
</dbReference>
<dbReference type="SUPFAM" id="SSF55811">
    <property type="entry name" value="Nudix"/>
    <property type="match status" value="1"/>
</dbReference>
<accession>A0A1H2QLB0</accession>
<dbReference type="STRING" id="1122204.SAMN05421781_0345"/>
<dbReference type="Pfam" id="PF00293">
    <property type="entry name" value="NUDIX"/>
    <property type="match status" value="1"/>
</dbReference>
<dbReference type="RefSeq" id="WP_091610461.1">
    <property type="nucleotide sequence ID" value="NZ_FNNC01000001.1"/>
</dbReference>
<comment type="similarity">
    <text evidence="3">Belongs to the Nudix hydrolase family.</text>
</comment>
<evidence type="ECO:0000256" key="2">
    <source>
        <dbReference type="ARBA" id="ARBA00022801"/>
    </source>
</evidence>
<name>A0A1H2QLB0_9BACI</name>
<evidence type="ECO:0000256" key="1">
    <source>
        <dbReference type="ARBA" id="ARBA00001946"/>
    </source>
</evidence>
<evidence type="ECO:0000313" key="6">
    <source>
        <dbReference type="Proteomes" id="UP000199488"/>
    </source>
</evidence>
<dbReference type="EMBL" id="FNNC01000001">
    <property type="protein sequence ID" value="SDW07209.1"/>
    <property type="molecule type" value="Genomic_DNA"/>
</dbReference>
<dbReference type="CDD" id="cd03424">
    <property type="entry name" value="NUDIX_ADPRase_Nudt5_UGPPase_Nudt14"/>
    <property type="match status" value="1"/>
</dbReference>
<dbReference type="InterPro" id="IPR020476">
    <property type="entry name" value="Nudix_hydrolase"/>
</dbReference>
<evidence type="ECO:0000259" key="4">
    <source>
        <dbReference type="PROSITE" id="PS51462"/>
    </source>
</evidence>
<keyword evidence="6" id="KW-1185">Reference proteome</keyword>
<dbReference type="PRINTS" id="PR00502">
    <property type="entry name" value="NUDIXFAMILY"/>
</dbReference>